<gene>
    <name evidence="2" type="ORF">MIND_01128700</name>
</gene>
<evidence type="ECO:0000313" key="3">
    <source>
        <dbReference type="Proteomes" id="UP000636479"/>
    </source>
</evidence>
<sequence>MQPSNKSQVISKPRREVSSAKEDDIEQDELQSDIEDTTHLIMPSFHNATSLPVDTKYQRKGDSKPALFEDTHANTISGGPVDFYNIPAYTFDMCMYRLAAHAVQLESSSENQKKIKEGLERAVKRMDQMRTESSYRMLKTQRCDHDMRPTVTKLEGKMNLRPHEVSIAGQVEQHTEHPDGNSPIVILDSDDDCTEWELLYPE</sequence>
<reference evidence="2" key="1">
    <citation type="submission" date="2020-05" db="EMBL/GenBank/DDBJ databases">
        <title>Mycena genomes resolve the evolution of fungal bioluminescence.</title>
        <authorList>
            <person name="Tsai I.J."/>
        </authorList>
    </citation>
    <scope>NUCLEOTIDE SEQUENCE</scope>
    <source>
        <strain evidence="2">171206Taipei</strain>
    </source>
</reference>
<proteinExistence type="predicted"/>
<evidence type="ECO:0000256" key="1">
    <source>
        <dbReference type="SAM" id="MobiDB-lite"/>
    </source>
</evidence>
<dbReference type="Proteomes" id="UP000636479">
    <property type="component" value="Unassembled WGS sequence"/>
</dbReference>
<dbReference type="GeneID" id="59350353"/>
<feature type="compositionally biased region" description="Polar residues" evidence="1">
    <location>
        <begin position="1"/>
        <end position="10"/>
    </location>
</feature>
<dbReference type="RefSeq" id="XP_037215669.1">
    <property type="nucleotide sequence ID" value="XM_037367837.1"/>
</dbReference>
<organism evidence="2 3">
    <name type="scientific">Mycena indigotica</name>
    <dbReference type="NCBI Taxonomy" id="2126181"/>
    <lineage>
        <taxon>Eukaryota</taxon>
        <taxon>Fungi</taxon>
        <taxon>Dikarya</taxon>
        <taxon>Basidiomycota</taxon>
        <taxon>Agaricomycotina</taxon>
        <taxon>Agaricomycetes</taxon>
        <taxon>Agaricomycetidae</taxon>
        <taxon>Agaricales</taxon>
        <taxon>Marasmiineae</taxon>
        <taxon>Mycenaceae</taxon>
        <taxon>Mycena</taxon>
    </lineage>
</organism>
<comment type="caution">
    <text evidence="2">The sequence shown here is derived from an EMBL/GenBank/DDBJ whole genome shotgun (WGS) entry which is preliminary data.</text>
</comment>
<evidence type="ECO:0000313" key="2">
    <source>
        <dbReference type="EMBL" id="KAF7293506.1"/>
    </source>
</evidence>
<feature type="compositionally biased region" description="Basic and acidic residues" evidence="1">
    <location>
        <begin position="13"/>
        <end position="22"/>
    </location>
</feature>
<feature type="region of interest" description="Disordered" evidence="1">
    <location>
        <begin position="1"/>
        <end position="33"/>
    </location>
</feature>
<dbReference type="AlphaFoldDB" id="A0A8H6VVK2"/>
<dbReference type="EMBL" id="JACAZF010000010">
    <property type="protein sequence ID" value="KAF7293506.1"/>
    <property type="molecule type" value="Genomic_DNA"/>
</dbReference>
<feature type="compositionally biased region" description="Acidic residues" evidence="1">
    <location>
        <begin position="23"/>
        <end position="33"/>
    </location>
</feature>
<name>A0A8H6VVK2_9AGAR</name>
<keyword evidence="3" id="KW-1185">Reference proteome</keyword>
<accession>A0A8H6VVK2</accession>
<protein>
    <submittedName>
        <fullName evidence="2">Uncharacterized protein</fullName>
    </submittedName>
</protein>